<reference evidence="2 3" key="1">
    <citation type="submission" date="2018-10" db="EMBL/GenBank/DDBJ databases">
        <title>Complete genome sequence of Malassezia restricta CBS 7877.</title>
        <authorList>
            <person name="Morand S.C."/>
            <person name="Bertignac M."/>
            <person name="Iltis A."/>
            <person name="Kolder I."/>
            <person name="Pirovano W."/>
            <person name="Jourdain R."/>
            <person name="Clavaud C."/>
        </authorList>
    </citation>
    <scope>NUCLEOTIDE SEQUENCE [LARGE SCALE GENOMIC DNA]</scope>
    <source>
        <strain evidence="2 3">CBS 7877</strain>
    </source>
</reference>
<dbReference type="PROSITE" id="PS51257">
    <property type="entry name" value="PROKAR_LIPOPROTEIN"/>
    <property type="match status" value="1"/>
</dbReference>
<feature type="chain" id="PRO_5018186049" evidence="1">
    <location>
        <begin position="22"/>
        <end position="83"/>
    </location>
</feature>
<sequence length="83" mass="9375">MRAATFFTLLFLFAACLTVLAGTPHGKALDRRLNCYDSIQQAPHMCLDFVYGLMKCLKDSVKEKALCVDDYWNCLIPPGVKWS</sequence>
<keyword evidence="1" id="KW-0732">Signal</keyword>
<evidence type="ECO:0000313" key="2">
    <source>
        <dbReference type="EMBL" id="AYO44745.1"/>
    </source>
</evidence>
<keyword evidence="3" id="KW-1185">Reference proteome</keyword>
<evidence type="ECO:0000256" key="1">
    <source>
        <dbReference type="SAM" id="SignalP"/>
    </source>
</evidence>
<accession>A0A3G2S9H6</accession>
<dbReference type="Proteomes" id="UP000269793">
    <property type="component" value="Chromosome VIII"/>
</dbReference>
<dbReference type="VEuPathDB" id="FungiDB:DNF11_3795"/>
<evidence type="ECO:0000313" key="3">
    <source>
        <dbReference type="Proteomes" id="UP000269793"/>
    </source>
</evidence>
<protein>
    <submittedName>
        <fullName evidence="2">Uncharacterized protein</fullName>
    </submittedName>
</protein>
<organism evidence="2 3">
    <name type="scientific">Malassezia restricta (strain ATCC 96810 / NBRC 103918 / CBS 7877)</name>
    <name type="common">Seborrheic dermatitis infection agent</name>
    <dbReference type="NCBI Taxonomy" id="425264"/>
    <lineage>
        <taxon>Eukaryota</taxon>
        <taxon>Fungi</taxon>
        <taxon>Dikarya</taxon>
        <taxon>Basidiomycota</taxon>
        <taxon>Ustilaginomycotina</taxon>
        <taxon>Malasseziomycetes</taxon>
        <taxon>Malasseziales</taxon>
        <taxon>Malasseziaceae</taxon>
        <taxon>Malassezia</taxon>
    </lineage>
</organism>
<dbReference type="EMBL" id="CP033155">
    <property type="protein sequence ID" value="AYO44745.1"/>
    <property type="molecule type" value="Genomic_DNA"/>
</dbReference>
<dbReference type="AlphaFoldDB" id="A0A3G2S9H6"/>
<gene>
    <name evidence="2" type="ORF">DNF11_3795</name>
</gene>
<name>A0A3G2S9H6_MALR7</name>
<feature type="signal peptide" evidence="1">
    <location>
        <begin position="1"/>
        <end position="21"/>
    </location>
</feature>
<dbReference type="OrthoDB" id="3337149at2759"/>
<proteinExistence type="predicted"/>